<protein>
    <submittedName>
        <fullName evidence="2">Uncharacterized protein</fullName>
    </submittedName>
</protein>
<keyword evidence="3" id="KW-1185">Reference proteome</keyword>
<gene>
    <name evidence="2" type="ORF">PR048_013273</name>
</gene>
<evidence type="ECO:0000313" key="3">
    <source>
        <dbReference type="Proteomes" id="UP001159363"/>
    </source>
</evidence>
<reference evidence="2 3" key="1">
    <citation type="submission" date="2023-02" db="EMBL/GenBank/DDBJ databases">
        <title>LHISI_Scaffold_Assembly.</title>
        <authorList>
            <person name="Stuart O.P."/>
            <person name="Cleave R."/>
            <person name="Magrath M.J.L."/>
            <person name="Mikheyev A.S."/>
        </authorList>
    </citation>
    <scope>NUCLEOTIDE SEQUENCE [LARGE SCALE GENOMIC DNA]</scope>
    <source>
        <strain evidence="2">Daus_M_001</strain>
        <tissue evidence="2">Leg muscle</tissue>
    </source>
</reference>
<evidence type="ECO:0000313" key="2">
    <source>
        <dbReference type="EMBL" id="KAJ8887058.1"/>
    </source>
</evidence>
<proteinExistence type="predicted"/>
<accession>A0ABQ9HRP3</accession>
<dbReference type="EMBL" id="JARBHB010000004">
    <property type="protein sequence ID" value="KAJ8887058.1"/>
    <property type="molecule type" value="Genomic_DNA"/>
</dbReference>
<feature type="compositionally biased region" description="Polar residues" evidence="1">
    <location>
        <begin position="49"/>
        <end position="77"/>
    </location>
</feature>
<feature type="region of interest" description="Disordered" evidence="1">
    <location>
        <begin position="40"/>
        <end position="77"/>
    </location>
</feature>
<evidence type="ECO:0000256" key="1">
    <source>
        <dbReference type="SAM" id="MobiDB-lite"/>
    </source>
</evidence>
<sequence>MANDIGPLNLTTLKLSETNAVNILRESPRSVFFEFKEASNIRSNRKSGELTSDSNQPSYSGQGFQNEKTRSSKLGSQ</sequence>
<name>A0ABQ9HRP3_9NEOP</name>
<organism evidence="2 3">
    <name type="scientific">Dryococelus australis</name>
    <dbReference type="NCBI Taxonomy" id="614101"/>
    <lineage>
        <taxon>Eukaryota</taxon>
        <taxon>Metazoa</taxon>
        <taxon>Ecdysozoa</taxon>
        <taxon>Arthropoda</taxon>
        <taxon>Hexapoda</taxon>
        <taxon>Insecta</taxon>
        <taxon>Pterygota</taxon>
        <taxon>Neoptera</taxon>
        <taxon>Polyneoptera</taxon>
        <taxon>Phasmatodea</taxon>
        <taxon>Verophasmatodea</taxon>
        <taxon>Anareolatae</taxon>
        <taxon>Phasmatidae</taxon>
        <taxon>Eurycanthinae</taxon>
        <taxon>Dryococelus</taxon>
    </lineage>
</organism>
<comment type="caution">
    <text evidence="2">The sequence shown here is derived from an EMBL/GenBank/DDBJ whole genome shotgun (WGS) entry which is preliminary data.</text>
</comment>
<dbReference type="Proteomes" id="UP001159363">
    <property type="component" value="Chromosome X"/>
</dbReference>